<protein>
    <recommendedName>
        <fullName evidence="5">BolA-like protein</fullName>
    </recommendedName>
</protein>
<name>A4BQL0_9GAMM</name>
<sequence>MMNPQQIKQLIETGFTDAQVEVAGDGRHFQALVVSPDFEGAPMLKRHRMVYALLQEHIDSEVLHAISLRTLTPAQRAAE</sequence>
<dbReference type="RefSeq" id="WP_005000456.1">
    <property type="nucleotide sequence ID" value="NZ_CH672427.1"/>
</dbReference>
<dbReference type="eggNOG" id="COG5007">
    <property type="taxonomic scope" value="Bacteria"/>
</dbReference>
<dbReference type="InterPro" id="IPR036065">
    <property type="entry name" value="BolA-like_sf"/>
</dbReference>
<dbReference type="EMBL" id="AAOF01000005">
    <property type="protein sequence ID" value="EAR21860.1"/>
    <property type="molecule type" value="Genomic_DNA"/>
</dbReference>
<accession>A4BQL0</accession>
<organism evidence="3 4">
    <name type="scientific">Nitrococcus mobilis Nb-231</name>
    <dbReference type="NCBI Taxonomy" id="314278"/>
    <lineage>
        <taxon>Bacteria</taxon>
        <taxon>Pseudomonadati</taxon>
        <taxon>Pseudomonadota</taxon>
        <taxon>Gammaproteobacteria</taxon>
        <taxon>Chromatiales</taxon>
        <taxon>Ectothiorhodospiraceae</taxon>
        <taxon>Nitrococcus</taxon>
    </lineage>
</organism>
<evidence type="ECO:0000256" key="2">
    <source>
        <dbReference type="RuleBase" id="RU003860"/>
    </source>
</evidence>
<dbReference type="Gene3D" id="3.30.300.90">
    <property type="entry name" value="BolA-like"/>
    <property type="match status" value="1"/>
</dbReference>
<dbReference type="PANTHER" id="PTHR46229:SF2">
    <property type="entry name" value="BOLA-LIKE PROTEIN 1"/>
    <property type="match status" value="1"/>
</dbReference>
<keyword evidence="4" id="KW-1185">Reference proteome</keyword>
<gene>
    <name evidence="3" type="ORF">NB231_05716</name>
</gene>
<dbReference type="Proteomes" id="UP000003374">
    <property type="component" value="Unassembled WGS sequence"/>
</dbReference>
<comment type="similarity">
    <text evidence="1 2">Belongs to the BolA/IbaG family.</text>
</comment>
<proteinExistence type="inferred from homology"/>
<reference evidence="3 4" key="1">
    <citation type="submission" date="2006-02" db="EMBL/GenBank/DDBJ databases">
        <authorList>
            <person name="Waterbury J."/>
            <person name="Ferriera S."/>
            <person name="Johnson J."/>
            <person name="Kravitz S."/>
            <person name="Halpern A."/>
            <person name="Remington K."/>
            <person name="Beeson K."/>
            <person name="Tran B."/>
            <person name="Rogers Y.-H."/>
            <person name="Friedman R."/>
            <person name="Venter J.C."/>
        </authorList>
    </citation>
    <scope>NUCLEOTIDE SEQUENCE [LARGE SCALE GENOMIC DNA]</scope>
    <source>
        <strain evidence="3 4">Nb-231</strain>
    </source>
</reference>
<dbReference type="InterPro" id="IPR050961">
    <property type="entry name" value="BolA/IbaG_stress_morph_reg"/>
</dbReference>
<dbReference type="Pfam" id="PF01722">
    <property type="entry name" value="BolA"/>
    <property type="match status" value="1"/>
</dbReference>
<dbReference type="HOGENOM" id="CLU_109462_4_1_6"/>
<dbReference type="AlphaFoldDB" id="A4BQL0"/>
<dbReference type="STRING" id="314278.NB231_05716"/>
<evidence type="ECO:0000313" key="3">
    <source>
        <dbReference type="EMBL" id="EAR21860.1"/>
    </source>
</evidence>
<dbReference type="SUPFAM" id="SSF82657">
    <property type="entry name" value="BolA-like"/>
    <property type="match status" value="1"/>
</dbReference>
<dbReference type="PIRSF" id="PIRSF003113">
    <property type="entry name" value="BolA"/>
    <property type="match status" value="1"/>
</dbReference>
<dbReference type="InterPro" id="IPR002634">
    <property type="entry name" value="BolA"/>
</dbReference>
<evidence type="ECO:0008006" key="5">
    <source>
        <dbReference type="Google" id="ProtNLM"/>
    </source>
</evidence>
<evidence type="ECO:0000256" key="1">
    <source>
        <dbReference type="ARBA" id="ARBA00005578"/>
    </source>
</evidence>
<comment type="caution">
    <text evidence="3">The sequence shown here is derived from an EMBL/GenBank/DDBJ whole genome shotgun (WGS) entry which is preliminary data.</text>
</comment>
<evidence type="ECO:0000313" key="4">
    <source>
        <dbReference type="Proteomes" id="UP000003374"/>
    </source>
</evidence>
<dbReference type="PANTHER" id="PTHR46229">
    <property type="entry name" value="BOLA TRANSCRIPTION REGULATOR"/>
    <property type="match status" value="1"/>
</dbReference>